<dbReference type="Proteomes" id="UP000264294">
    <property type="component" value="Unassembled WGS sequence"/>
</dbReference>
<sequence>MQEGYDIIIMSDEFSGNVIRNLIDRKKCKTILNVESLSDSVFLNTTFHYVVIWGRDAELLSNKLIQFGVESKKIINLTNYMYEWKNRLIAMYQINPDFMHLYIVMKKIKSNPIYELLITGLSYPHCGINSKLLKKQSVKLTLPSQDLYYDYLIAKQLLSNSHVFQYCIMGIGYFSFHFDLSLSSEAFRIHNVYHPLFQDGHHTLVSAPLSTHGLVQLDTPESLTSIFNENFEYACLEQLGDKLQALPWLHAEWNAPPLHMTFEEHGKIRAQSHSKLCYPNTLVENKMIFKKYLELMMQNNIKPIVVVFPVTSHYSRFVSPKLKEGFYHVIHEFQNLYSFQVIDLFDSPLFHDDDFYDSDHMNKKGADKMSVLLNGLINW</sequence>
<name>A0A090Z240_9BACI</name>
<dbReference type="AlphaFoldDB" id="A0A090Z240"/>
<accession>A0A090Z240</accession>
<evidence type="ECO:0000313" key="4">
    <source>
        <dbReference type="Proteomes" id="UP000264294"/>
    </source>
</evidence>
<comment type="caution">
    <text evidence="1">The sequence shown here is derived from an EMBL/GenBank/DDBJ whole genome shotgun (WGS) entry which is preliminary data.</text>
</comment>
<protein>
    <submittedName>
        <fullName evidence="1">Uncharacterized protein</fullName>
    </submittedName>
</protein>
<organism evidence="1 3">
    <name type="scientific">Bacillus clarus</name>
    <dbReference type="NCBI Taxonomy" id="2338372"/>
    <lineage>
        <taxon>Bacteria</taxon>
        <taxon>Bacillati</taxon>
        <taxon>Bacillota</taxon>
        <taxon>Bacilli</taxon>
        <taxon>Bacillales</taxon>
        <taxon>Bacillaceae</taxon>
        <taxon>Bacillus</taxon>
        <taxon>Bacillus cereus group</taxon>
    </lineage>
</organism>
<reference evidence="2 4" key="2">
    <citation type="submission" date="2018-08" db="EMBL/GenBank/DDBJ databases">
        <title>Bacillus clarus sp. nov. strain PS00077A.</title>
        <authorList>
            <person name="Mendez Acevedo M."/>
            <person name="Carroll L."/>
            <person name="Mukherjee M."/>
            <person name="Wiedmann M."/>
            <person name="Kovac J."/>
        </authorList>
    </citation>
    <scope>NUCLEOTIDE SEQUENCE [LARGE SCALE GENOMIC DNA]</scope>
    <source>
        <strain evidence="2 4">PS00077A</strain>
    </source>
</reference>
<keyword evidence="4" id="KW-1185">Reference proteome</keyword>
<evidence type="ECO:0000313" key="2">
    <source>
        <dbReference type="EMBL" id="RFT67166.1"/>
    </source>
</evidence>
<dbReference type="PATRIC" id="fig|1405.8.peg.4491"/>
<dbReference type="EMBL" id="JMQC01000008">
    <property type="protein sequence ID" value="KFN04433.1"/>
    <property type="molecule type" value="Genomic_DNA"/>
</dbReference>
<gene>
    <name evidence="2" type="ORF">D0U04_10405</name>
    <name evidence="1" type="ORF">DJ93_4366</name>
</gene>
<proteinExistence type="predicted"/>
<evidence type="ECO:0000313" key="1">
    <source>
        <dbReference type="EMBL" id="KFN04433.1"/>
    </source>
</evidence>
<reference evidence="1 3" key="1">
    <citation type="submission" date="2014-04" db="EMBL/GenBank/DDBJ databases">
        <authorList>
            <person name="Bishop-Lilly K.A."/>
            <person name="Broomall S.M."/>
            <person name="Chain P.S."/>
            <person name="Chertkov O."/>
            <person name="Coyne S.R."/>
            <person name="Daligault H.E."/>
            <person name="Davenport K.W."/>
            <person name="Erkkila T."/>
            <person name="Frey K.G."/>
            <person name="Gibbons H.S."/>
            <person name="Gu W."/>
            <person name="Jaissle J."/>
            <person name="Johnson S.L."/>
            <person name="Koroleva G.I."/>
            <person name="Ladner J.T."/>
            <person name="Lo C.-C."/>
            <person name="Minogue T.D."/>
            <person name="Munk C."/>
            <person name="Palacios G.F."/>
            <person name="Redden C.L."/>
            <person name="Rosenzweig C.N."/>
            <person name="Scholz M.B."/>
            <person name="Teshima H."/>
            <person name="Xu Y."/>
        </authorList>
    </citation>
    <scope>NUCLEOTIDE SEQUENCE [LARGE SCALE GENOMIC DNA]</scope>
    <source>
        <strain evidence="1 3">BHP</strain>
    </source>
</reference>
<evidence type="ECO:0000313" key="3">
    <source>
        <dbReference type="Proteomes" id="UP000029389"/>
    </source>
</evidence>
<dbReference type="EMBL" id="QVOD01000009">
    <property type="protein sequence ID" value="RFT67166.1"/>
    <property type="molecule type" value="Genomic_DNA"/>
</dbReference>
<dbReference type="Proteomes" id="UP000029389">
    <property type="component" value="Unassembled WGS sequence"/>
</dbReference>
<dbReference type="RefSeq" id="WP_042983242.1">
    <property type="nucleotide sequence ID" value="NZ_JMQC01000008.1"/>
</dbReference>